<evidence type="ECO:0000256" key="3">
    <source>
        <dbReference type="ARBA" id="ARBA00022723"/>
    </source>
</evidence>
<dbReference type="InterPro" id="IPR042451">
    <property type="entry name" value="ZPR1_A/B_dom"/>
</dbReference>
<dbReference type="InterPro" id="IPR056180">
    <property type="entry name" value="ZPR1_jr_dom"/>
</dbReference>
<feature type="domain" description="Zinc finger ZPR1-type" evidence="9">
    <location>
        <begin position="268"/>
        <end position="428"/>
    </location>
</feature>
<keyword evidence="4" id="KW-0677">Repeat</keyword>
<name>A0AAW2Z936_9EUKA</name>
<dbReference type="GO" id="GO:0005634">
    <property type="term" value="C:nucleus"/>
    <property type="evidence" value="ECO:0007669"/>
    <property type="project" value="UniProtKB-SubCell"/>
</dbReference>
<feature type="domain" description="Zinc finger ZPR1-type" evidence="9">
    <location>
        <begin position="30"/>
        <end position="188"/>
    </location>
</feature>
<evidence type="ECO:0000256" key="6">
    <source>
        <dbReference type="ARBA" id="ARBA00022833"/>
    </source>
</evidence>
<dbReference type="FunFam" id="2.20.25.420:FF:000001">
    <property type="entry name" value="Zinc finger protein ZPR1"/>
    <property type="match status" value="1"/>
</dbReference>
<organism evidence="10 11">
    <name type="scientific">Acrasis kona</name>
    <dbReference type="NCBI Taxonomy" id="1008807"/>
    <lineage>
        <taxon>Eukaryota</taxon>
        <taxon>Discoba</taxon>
        <taxon>Heterolobosea</taxon>
        <taxon>Tetramitia</taxon>
        <taxon>Eutetramitia</taxon>
        <taxon>Acrasidae</taxon>
        <taxon>Acrasis</taxon>
    </lineage>
</organism>
<comment type="caution">
    <text evidence="10">The sequence shown here is derived from an EMBL/GenBank/DDBJ whole genome shotgun (WGS) entry which is preliminary data.</text>
</comment>
<dbReference type="PANTHER" id="PTHR10876">
    <property type="entry name" value="ZINC FINGER PROTEIN ZPR1"/>
    <property type="match status" value="1"/>
</dbReference>
<comment type="subcellular location">
    <subcellularLocation>
        <location evidence="1">Nucleus</location>
    </subcellularLocation>
</comment>
<evidence type="ECO:0000256" key="2">
    <source>
        <dbReference type="ARBA" id="ARBA00008354"/>
    </source>
</evidence>
<evidence type="ECO:0000313" key="10">
    <source>
        <dbReference type="EMBL" id="KAL0485727.1"/>
    </source>
</evidence>
<feature type="region of interest" description="Disordered" evidence="8">
    <location>
        <begin position="213"/>
        <end position="245"/>
    </location>
</feature>
<dbReference type="FunFam" id="2.60.120.1040:FF:000003">
    <property type="entry name" value="Zinc finger protein zpr1"/>
    <property type="match status" value="1"/>
</dbReference>
<keyword evidence="11" id="KW-1185">Reference proteome</keyword>
<evidence type="ECO:0000256" key="8">
    <source>
        <dbReference type="SAM" id="MobiDB-lite"/>
    </source>
</evidence>
<keyword evidence="3" id="KW-0479">Metal-binding</keyword>
<keyword evidence="5" id="KW-0863">Zinc-finger</keyword>
<keyword evidence="6" id="KW-0862">Zinc</keyword>
<dbReference type="NCBIfam" id="TIGR00310">
    <property type="entry name" value="ZPR1_znf"/>
    <property type="match status" value="2"/>
</dbReference>
<dbReference type="PANTHER" id="PTHR10876:SF0">
    <property type="entry name" value="ZINC FINGER PROTEIN ZPR1"/>
    <property type="match status" value="1"/>
</dbReference>
<dbReference type="Gene3D" id="2.60.120.1040">
    <property type="entry name" value="ZPR1, A/B domain"/>
    <property type="match status" value="2"/>
</dbReference>
<evidence type="ECO:0000256" key="4">
    <source>
        <dbReference type="ARBA" id="ARBA00022737"/>
    </source>
</evidence>
<dbReference type="AlphaFoldDB" id="A0AAW2Z936"/>
<protein>
    <submittedName>
        <fullName evidence="10">Zinc finger protein Zpr1</fullName>
    </submittedName>
</protein>
<proteinExistence type="inferred from homology"/>
<reference evidence="10 11" key="1">
    <citation type="submission" date="2024-03" db="EMBL/GenBank/DDBJ databases">
        <title>The Acrasis kona genome and developmental transcriptomes reveal deep origins of eukaryotic multicellular pathways.</title>
        <authorList>
            <person name="Sheikh S."/>
            <person name="Fu C.-J."/>
            <person name="Brown M.W."/>
            <person name="Baldauf S.L."/>
        </authorList>
    </citation>
    <scope>NUCLEOTIDE SEQUENCE [LARGE SCALE GENOMIC DNA]</scope>
    <source>
        <strain evidence="10 11">ATCC MYA-3509</strain>
    </source>
</reference>
<evidence type="ECO:0000256" key="7">
    <source>
        <dbReference type="ARBA" id="ARBA00023242"/>
    </source>
</evidence>
<keyword evidence="7" id="KW-0539">Nucleus</keyword>
<dbReference type="FunFam" id="2.60.120.1040:FF:000001">
    <property type="entry name" value="Zinc finger protein ZPR1"/>
    <property type="match status" value="1"/>
</dbReference>
<feature type="compositionally biased region" description="Low complexity" evidence="8">
    <location>
        <begin position="216"/>
        <end position="239"/>
    </location>
</feature>
<accession>A0AAW2Z936</accession>
<dbReference type="GO" id="GO:0008270">
    <property type="term" value="F:zinc ion binding"/>
    <property type="evidence" value="ECO:0007669"/>
    <property type="project" value="UniProtKB-KW"/>
</dbReference>
<dbReference type="EMBL" id="JAOPGA020001160">
    <property type="protein sequence ID" value="KAL0485727.1"/>
    <property type="molecule type" value="Genomic_DNA"/>
</dbReference>
<gene>
    <name evidence="10" type="ORF">AKO1_003281</name>
</gene>
<dbReference type="Pfam" id="PF03367">
    <property type="entry name" value="Zn_ribbon_ZPR1"/>
    <property type="match status" value="2"/>
</dbReference>
<dbReference type="InterPro" id="IPR040141">
    <property type="entry name" value="ZPR1"/>
</dbReference>
<evidence type="ECO:0000256" key="5">
    <source>
        <dbReference type="ARBA" id="ARBA00022771"/>
    </source>
</evidence>
<comment type="similarity">
    <text evidence="2">Belongs to the ZPR1 family.</text>
</comment>
<evidence type="ECO:0000313" key="11">
    <source>
        <dbReference type="Proteomes" id="UP001431209"/>
    </source>
</evidence>
<evidence type="ECO:0000256" key="1">
    <source>
        <dbReference type="ARBA" id="ARBA00004123"/>
    </source>
</evidence>
<dbReference type="InterPro" id="IPR042452">
    <property type="entry name" value="ZPR1_Znf1/2"/>
</dbReference>
<dbReference type="Gene3D" id="2.20.25.420">
    <property type="entry name" value="ZPR1, zinc finger domain"/>
    <property type="match status" value="2"/>
</dbReference>
<evidence type="ECO:0000259" key="9">
    <source>
        <dbReference type="SMART" id="SM00709"/>
    </source>
</evidence>
<dbReference type="Proteomes" id="UP001431209">
    <property type="component" value="Unassembled WGS sequence"/>
</dbReference>
<dbReference type="SMART" id="SM00709">
    <property type="entry name" value="Zpr1"/>
    <property type="match status" value="2"/>
</dbReference>
<dbReference type="InterPro" id="IPR004457">
    <property type="entry name" value="Znf_ZPR1"/>
</dbReference>
<sequence length="478" mass="53284">MSEHTPNEELFPTIRDNVESEEHMPQSISSLCMNCHETGQTRLLLTKIPHFKELIVMSFYCDECGFRNQEVQFGGSYSDNGVKLQLAVENAQDLNRQIVKSDAAALIIPEIKFEVPANTQKGTLNTLEGVLSRAIEGLQDQQPVRRVMHPELADQIDAFVATLQECLDLKRTFTVIIDDPSGNSNVERLSHNDPQVTATYYKRTNEMNRSLGLSLQQQQEPPSDASSSSSQQKSTPATSMITDKKEADRLQDKFFTSAEPKEIMHFPENCGACSAPGMLNMVVTEIPHFKEIILMAFTCDECGFRTNEVKAGGAIADKGTRIILQVEAPEDMARDLLKSETASVQIPQVELDITEGSMGGRFTTIEGLIASLREQLANMNQFNTGDSGMSIPKSDLHAFLNKLAALETGNEPFTLILDDPVSNSYIQNLYAPDPDPQLTVETYTRSFEQDEDLGLHQMNVDHYLEEQQQDDVPDLVEK</sequence>
<dbReference type="FunFam" id="2.20.25.420:FF:000002">
    <property type="entry name" value="Zinc finger protein ZPR1"/>
    <property type="match status" value="1"/>
</dbReference>
<dbReference type="Pfam" id="PF22794">
    <property type="entry name" value="jr-ZPR1"/>
    <property type="match status" value="2"/>
</dbReference>